<dbReference type="InterPro" id="IPR000064">
    <property type="entry name" value="NLP_P60_dom"/>
</dbReference>
<keyword evidence="2" id="KW-0645">Protease</keyword>
<dbReference type="InterPro" id="IPR051202">
    <property type="entry name" value="Peptidase_C40"/>
</dbReference>
<sequence>MTTEFGVCNLALVPLRAEASDKSEIMSFLLFGDCFEILETQPKWMQVRTLSDDYTGWIDPKQQQNLREKQVQQLQENQVVTGPAIFHTIERTDNHETLHLVAGSRIPAPDAQHLFRIGETTYRFIQVPQLAAGRDFDRHISEYARFYLNAPYLWGGKSILGIDCSGFTQMVFRMLDIEILRDAWQQAEQGSVVNFLQEIKPGDLAFFDNDEGRIIHVGIILDSQHIIHASGKVRIDVIDNQGIYNAEVGRHTHKLRIIKRFTS</sequence>
<organism evidence="6 7">
    <name type="scientific">Arcticibacter pallidicorallinus</name>
    <dbReference type="NCBI Taxonomy" id="1259464"/>
    <lineage>
        <taxon>Bacteria</taxon>
        <taxon>Pseudomonadati</taxon>
        <taxon>Bacteroidota</taxon>
        <taxon>Sphingobacteriia</taxon>
        <taxon>Sphingobacteriales</taxon>
        <taxon>Sphingobacteriaceae</taxon>
        <taxon>Arcticibacter</taxon>
    </lineage>
</organism>
<dbReference type="PANTHER" id="PTHR47053:SF1">
    <property type="entry name" value="MUREIN DD-ENDOPEPTIDASE MEPH-RELATED"/>
    <property type="match status" value="1"/>
</dbReference>
<keyword evidence="4" id="KW-0788">Thiol protease</keyword>
<keyword evidence="7" id="KW-1185">Reference proteome</keyword>
<evidence type="ECO:0000256" key="3">
    <source>
        <dbReference type="ARBA" id="ARBA00022801"/>
    </source>
</evidence>
<protein>
    <submittedName>
        <fullName evidence="6">NlpC/P60 family protein</fullName>
    </submittedName>
</protein>
<evidence type="ECO:0000313" key="7">
    <source>
        <dbReference type="Proteomes" id="UP000238034"/>
    </source>
</evidence>
<dbReference type="OrthoDB" id="9813368at2"/>
<name>A0A2T0U469_9SPHI</name>
<dbReference type="Gene3D" id="3.90.1720.10">
    <property type="entry name" value="endopeptidase domain like (from Nostoc punctiforme)"/>
    <property type="match status" value="1"/>
</dbReference>
<dbReference type="EMBL" id="PVTH01000005">
    <property type="protein sequence ID" value="PRY52692.1"/>
    <property type="molecule type" value="Genomic_DNA"/>
</dbReference>
<comment type="similarity">
    <text evidence="1">Belongs to the peptidase C40 family.</text>
</comment>
<dbReference type="Pfam" id="PF00877">
    <property type="entry name" value="NLPC_P60"/>
    <property type="match status" value="1"/>
</dbReference>
<evidence type="ECO:0000256" key="1">
    <source>
        <dbReference type="ARBA" id="ARBA00007074"/>
    </source>
</evidence>
<dbReference type="PANTHER" id="PTHR47053">
    <property type="entry name" value="MUREIN DD-ENDOPEPTIDASE MEPH-RELATED"/>
    <property type="match status" value="1"/>
</dbReference>
<dbReference type="InterPro" id="IPR038765">
    <property type="entry name" value="Papain-like_cys_pep_sf"/>
</dbReference>
<reference evidence="6 7" key="1">
    <citation type="submission" date="2018-03" db="EMBL/GenBank/DDBJ databases">
        <title>Genomic Encyclopedia of Type Strains, Phase III (KMG-III): the genomes of soil and plant-associated and newly described type strains.</title>
        <authorList>
            <person name="Whitman W."/>
        </authorList>
    </citation>
    <scope>NUCLEOTIDE SEQUENCE [LARGE SCALE GENOMIC DNA]</scope>
    <source>
        <strain evidence="6 7">CGMCC 1.9313</strain>
    </source>
</reference>
<gene>
    <name evidence="6" type="ORF">B0I27_105159</name>
</gene>
<dbReference type="Gene3D" id="2.30.30.40">
    <property type="entry name" value="SH3 Domains"/>
    <property type="match status" value="1"/>
</dbReference>
<dbReference type="InterPro" id="IPR041382">
    <property type="entry name" value="SH3_16"/>
</dbReference>
<accession>A0A2T0U469</accession>
<evidence type="ECO:0000313" key="6">
    <source>
        <dbReference type="EMBL" id="PRY52692.1"/>
    </source>
</evidence>
<keyword evidence="3" id="KW-0378">Hydrolase</keyword>
<dbReference type="AlphaFoldDB" id="A0A2T0U469"/>
<evidence type="ECO:0000256" key="2">
    <source>
        <dbReference type="ARBA" id="ARBA00022670"/>
    </source>
</evidence>
<dbReference type="RefSeq" id="WP_106293110.1">
    <property type="nucleotide sequence ID" value="NZ_PVTH01000005.1"/>
</dbReference>
<evidence type="ECO:0000256" key="4">
    <source>
        <dbReference type="ARBA" id="ARBA00022807"/>
    </source>
</evidence>
<evidence type="ECO:0000259" key="5">
    <source>
        <dbReference type="PROSITE" id="PS51935"/>
    </source>
</evidence>
<dbReference type="Proteomes" id="UP000238034">
    <property type="component" value="Unassembled WGS sequence"/>
</dbReference>
<proteinExistence type="inferred from homology"/>
<comment type="caution">
    <text evidence="6">The sequence shown here is derived from an EMBL/GenBank/DDBJ whole genome shotgun (WGS) entry which is preliminary data.</text>
</comment>
<dbReference type="GO" id="GO:0008234">
    <property type="term" value="F:cysteine-type peptidase activity"/>
    <property type="evidence" value="ECO:0007669"/>
    <property type="project" value="UniProtKB-KW"/>
</dbReference>
<dbReference type="GO" id="GO:0006508">
    <property type="term" value="P:proteolysis"/>
    <property type="evidence" value="ECO:0007669"/>
    <property type="project" value="UniProtKB-KW"/>
</dbReference>
<dbReference type="PROSITE" id="PS51935">
    <property type="entry name" value="NLPC_P60"/>
    <property type="match status" value="1"/>
</dbReference>
<feature type="domain" description="NlpC/P60" evidence="5">
    <location>
        <begin position="134"/>
        <end position="262"/>
    </location>
</feature>
<dbReference type="Pfam" id="PF18348">
    <property type="entry name" value="SH3_16"/>
    <property type="match status" value="1"/>
</dbReference>
<dbReference type="SUPFAM" id="SSF54001">
    <property type="entry name" value="Cysteine proteinases"/>
    <property type="match status" value="1"/>
</dbReference>